<keyword evidence="2" id="KW-0732">Signal</keyword>
<dbReference type="GO" id="GO:0016020">
    <property type="term" value="C:membrane"/>
    <property type="evidence" value="ECO:0007669"/>
    <property type="project" value="TreeGrafter"/>
</dbReference>
<proteinExistence type="predicted"/>
<keyword evidence="1" id="KW-0812">Transmembrane</keyword>
<feature type="chain" id="PRO_5035147299" description="Steroid 5-alpha reductase C-terminal domain-containing protein" evidence="2">
    <location>
        <begin position="18"/>
        <end position="282"/>
    </location>
</feature>
<gene>
    <name evidence="3" type="ORF">PECAL_1P05260</name>
</gene>
<keyword evidence="4" id="KW-1185">Reference proteome</keyword>
<organism evidence="3 4">
    <name type="scientific">Pelagomonas calceolata</name>
    <dbReference type="NCBI Taxonomy" id="35677"/>
    <lineage>
        <taxon>Eukaryota</taxon>
        <taxon>Sar</taxon>
        <taxon>Stramenopiles</taxon>
        <taxon>Ochrophyta</taxon>
        <taxon>Pelagophyceae</taxon>
        <taxon>Pelagomonadales</taxon>
        <taxon>Pelagomonadaceae</taxon>
        <taxon>Pelagomonas</taxon>
    </lineage>
</organism>
<dbReference type="InterPro" id="IPR010721">
    <property type="entry name" value="UstE-like"/>
</dbReference>
<dbReference type="Pfam" id="PF06966">
    <property type="entry name" value="DUF1295"/>
    <property type="match status" value="1"/>
</dbReference>
<feature type="signal peptide" evidence="2">
    <location>
        <begin position="1"/>
        <end position="17"/>
    </location>
</feature>
<keyword evidence="1" id="KW-0472">Membrane</keyword>
<comment type="caution">
    <text evidence="3">The sequence shown here is derived from an EMBL/GenBank/DDBJ whole genome shotgun (WGS) entry which is preliminary data.</text>
</comment>
<dbReference type="PANTHER" id="PTHR32251:SF17">
    <property type="entry name" value="STEROID 5-ALPHA REDUCTASE C-TERMINAL DOMAIN-CONTAINING PROTEIN"/>
    <property type="match status" value="1"/>
</dbReference>
<accession>A0A8J2S923</accession>
<evidence type="ECO:0000256" key="2">
    <source>
        <dbReference type="SAM" id="SignalP"/>
    </source>
</evidence>
<dbReference type="PANTHER" id="PTHR32251">
    <property type="entry name" value="3-OXO-5-ALPHA-STEROID 4-DEHYDROGENASE"/>
    <property type="match status" value="1"/>
</dbReference>
<feature type="transmembrane region" description="Helical" evidence="1">
    <location>
        <begin position="233"/>
        <end position="252"/>
    </location>
</feature>
<name>A0A8J2S923_9STRA</name>
<evidence type="ECO:0000313" key="4">
    <source>
        <dbReference type="Proteomes" id="UP000789595"/>
    </source>
</evidence>
<reference evidence="3" key="1">
    <citation type="submission" date="2021-11" db="EMBL/GenBank/DDBJ databases">
        <authorList>
            <consortium name="Genoscope - CEA"/>
            <person name="William W."/>
        </authorList>
    </citation>
    <scope>NUCLEOTIDE SEQUENCE</scope>
</reference>
<sequence>MMHLSTVLLLAPICSKAFVPARRIKTTPRLAAVAPAAAVVKSAAGAGFACAAVGFVSAHAAVSYGYGLAIAWHARAALRSATTPVAVRVLLAYGLKVTAYQALRDREKHYRDAVLPLFRALEKDTKCPFTRTTHKIPLVAGVAVLLALYAAPIRFLANAPRPRVTVFAGAAAAVALAVQTVADAQKFLAKRRAPDRPCTTGLWRVSRHVNYAADVVLHGAVAAAAALSAPSAAAALLAVLAPLMMVNIVLSATESLDGRQRLAYRDDAFEAYVAATPRLFFT</sequence>
<evidence type="ECO:0008006" key="5">
    <source>
        <dbReference type="Google" id="ProtNLM"/>
    </source>
</evidence>
<dbReference type="Gene3D" id="1.20.120.1630">
    <property type="match status" value="1"/>
</dbReference>
<evidence type="ECO:0000313" key="3">
    <source>
        <dbReference type="EMBL" id="CAH0364174.1"/>
    </source>
</evidence>
<protein>
    <recommendedName>
        <fullName evidence="5">Steroid 5-alpha reductase C-terminal domain-containing protein</fullName>
    </recommendedName>
</protein>
<keyword evidence="1" id="KW-1133">Transmembrane helix</keyword>
<dbReference type="Proteomes" id="UP000789595">
    <property type="component" value="Unassembled WGS sequence"/>
</dbReference>
<feature type="transmembrane region" description="Helical" evidence="1">
    <location>
        <begin position="163"/>
        <end position="182"/>
    </location>
</feature>
<dbReference type="EMBL" id="CAKKNE010000001">
    <property type="protein sequence ID" value="CAH0364174.1"/>
    <property type="molecule type" value="Genomic_DNA"/>
</dbReference>
<evidence type="ECO:0000256" key="1">
    <source>
        <dbReference type="SAM" id="Phobius"/>
    </source>
</evidence>
<feature type="transmembrane region" description="Helical" evidence="1">
    <location>
        <begin position="136"/>
        <end position="157"/>
    </location>
</feature>
<dbReference type="AlphaFoldDB" id="A0A8J2S923"/>